<keyword evidence="2" id="KW-1185">Reference proteome</keyword>
<dbReference type="Proteomes" id="UP000761534">
    <property type="component" value="Unassembled WGS sequence"/>
</dbReference>
<reference evidence="1" key="1">
    <citation type="journal article" date="2019" name="G3 (Bethesda)">
        <title>Genome Assemblies of Two Rare Opportunistic Yeast Pathogens: Diutina rugosa (syn. Candida rugosa) and Trichomonascus ciferrii (syn. Candida ciferrii).</title>
        <authorList>
            <person name="Mixao V."/>
            <person name="Saus E."/>
            <person name="Hansen A.P."/>
            <person name="Lass-Florl C."/>
            <person name="Gabaldon T."/>
        </authorList>
    </citation>
    <scope>NUCLEOTIDE SEQUENCE</scope>
    <source>
        <strain evidence="1">CBS 4856</strain>
    </source>
</reference>
<dbReference type="AlphaFoldDB" id="A0A642UYY3"/>
<sequence length="118" mass="13095">MMSTTTTSTTAAPLHQQEERCVFAQNLVAPKPVKPRRRQRSIMSLETFLKDPSTGAESSSSPTVDSSVDEIFQIMKQTNFMTNENCAWDAGDAFPSSPVVRHSRNPIILNSSFQEMAN</sequence>
<protein>
    <submittedName>
        <fullName evidence="1">Uncharacterized protein</fullName>
    </submittedName>
</protein>
<dbReference type="EMBL" id="SWFS01000415">
    <property type="protein sequence ID" value="KAA8905458.1"/>
    <property type="molecule type" value="Genomic_DNA"/>
</dbReference>
<gene>
    <name evidence="1" type="ORF">TRICI_005304</name>
</gene>
<evidence type="ECO:0000313" key="1">
    <source>
        <dbReference type="EMBL" id="KAA8905458.1"/>
    </source>
</evidence>
<organism evidence="1 2">
    <name type="scientific">Trichomonascus ciferrii</name>
    <dbReference type="NCBI Taxonomy" id="44093"/>
    <lineage>
        <taxon>Eukaryota</taxon>
        <taxon>Fungi</taxon>
        <taxon>Dikarya</taxon>
        <taxon>Ascomycota</taxon>
        <taxon>Saccharomycotina</taxon>
        <taxon>Dipodascomycetes</taxon>
        <taxon>Dipodascales</taxon>
        <taxon>Trichomonascaceae</taxon>
        <taxon>Trichomonascus</taxon>
        <taxon>Trichomonascus ciferrii complex</taxon>
    </lineage>
</organism>
<evidence type="ECO:0000313" key="2">
    <source>
        <dbReference type="Proteomes" id="UP000761534"/>
    </source>
</evidence>
<name>A0A642UYY3_9ASCO</name>
<proteinExistence type="predicted"/>
<dbReference type="VEuPathDB" id="FungiDB:TRICI_005304"/>
<accession>A0A642UYY3</accession>
<comment type="caution">
    <text evidence="1">The sequence shown here is derived from an EMBL/GenBank/DDBJ whole genome shotgun (WGS) entry which is preliminary data.</text>
</comment>